<evidence type="ECO:0000256" key="10">
    <source>
        <dbReference type="ARBA" id="ARBA00022842"/>
    </source>
</evidence>
<dbReference type="InterPro" id="IPR036043">
    <property type="entry name" value="Phosphoglycerate_kinase_sf"/>
</dbReference>
<organism evidence="11 12">
    <name type="scientific">Aristolochia fimbriata</name>
    <name type="common">White veined hardy Dutchman's pipe vine</name>
    <dbReference type="NCBI Taxonomy" id="158543"/>
    <lineage>
        <taxon>Eukaryota</taxon>
        <taxon>Viridiplantae</taxon>
        <taxon>Streptophyta</taxon>
        <taxon>Embryophyta</taxon>
        <taxon>Tracheophyta</taxon>
        <taxon>Spermatophyta</taxon>
        <taxon>Magnoliopsida</taxon>
        <taxon>Magnoliidae</taxon>
        <taxon>Piperales</taxon>
        <taxon>Aristolochiaceae</taxon>
        <taxon>Aristolochia</taxon>
    </lineage>
</organism>
<dbReference type="GO" id="GO:0004618">
    <property type="term" value="F:phosphoglycerate kinase activity"/>
    <property type="evidence" value="ECO:0007669"/>
    <property type="project" value="UniProtKB-EC"/>
</dbReference>
<keyword evidence="6" id="KW-0808">Transferase</keyword>
<keyword evidence="9" id="KW-0067">ATP-binding</keyword>
<dbReference type="InterPro" id="IPR015824">
    <property type="entry name" value="Phosphoglycerate_kinase_N"/>
</dbReference>
<dbReference type="GO" id="GO:0043531">
    <property type="term" value="F:ADP binding"/>
    <property type="evidence" value="ECO:0007669"/>
    <property type="project" value="TreeGrafter"/>
</dbReference>
<evidence type="ECO:0000256" key="6">
    <source>
        <dbReference type="ARBA" id="ARBA00022679"/>
    </source>
</evidence>
<evidence type="ECO:0000256" key="2">
    <source>
        <dbReference type="ARBA" id="ARBA00001946"/>
    </source>
</evidence>
<comment type="cofactor">
    <cofactor evidence="2">
        <name>Mg(2+)</name>
        <dbReference type="ChEBI" id="CHEBI:18420"/>
    </cofactor>
</comment>
<dbReference type="GO" id="GO:0006094">
    <property type="term" value="P:gluconeogenesis"/>
    <property type="evidence" value="ECO:0007669"/>
    <property type="project" value="TreeGrafter"/>
</dbReference>
<dbReference type="SUPFAM" id="SSF53748">
    <property type="entry name" value="Phosphoglycerate kinase"/>
    <property type="match status" value="1"/>
</dbReference>
<keyword evidence="12" id="KW-1185">Reference proteome</keyword>
<accession>A0AAV7FFA8</accession>
<dbReference type="GO" id="GO:0006096">
    <property type="term" value="P:glycolytic process"/>
    <property type="evidence" value="ECO:0007669"/>
    <property type="project" value="InterPro"/>
</dbReference>
<keyword evidence="10" id="KW-0460">Magnesium</keyword>
<dbReference type="PANTHER" id="PTHR11406">
    <property type="entry name" value="PHOSPHOGLYCERATE KINASE"/>
    <property type="match status" value="1"/>
</dbReference>
<dbReference type="Proteomes" id="UP000825729">
    <property type="component" value="Unassembled WGS sequence"/>
</dbReference>
<dbReference type="Gene3D" id="3.40.50.1260">
    <property type="entry name" value="Phosphoglycerate kinase, N-terminal domain"/>
    <property type="match status" value="1"/>
</dbReference>
<evidence type="ECO:0000313" key="11">
    <source>
        <dbReference type="EMBL" id="KAG9459900.1"/>
    </source>
</evidence>
<comment type="pathway">
    <text evidence="3">Carbohydrate biosynthesis; Calvin cycle.</text>
</comment>
<comment type="similarity">
    <text evidence="4">Belongs to the phosphoglycerate kinase family.</text>
</comment>
<evidence type="ECO:0000256" key="1">
    <source>
        <dbReference type="ARBA" id="ARBA00000642"/>
    </source>
</evidence>
<name>A0AAV7FFA8_ARIFI</name>
<dbReference type="EMBL" id="JAINDJ010000002">
    <property type="protein sequence ID" value="KAG9459900.1"/>
    <property type="molecule type" value="Genomic_DNA"/>
</dbReference>
<evidence type="ECO:0000313" key="12">
    <source>
        <dbReference type="Proteomes" id="UP000825729"/>
    </source>
</evidence>
<dbReference type="EC" id="2.7.2.3" evidence="5"/>
<keyword evidence="8" id="KW-0418">Kinase</keyword>
<proteinExistence type="inferred from homology"/>
<evidence type="ECO:0000256" key="5">
    <source>
        <dbReference type="ARBA" id="ARBA00013061"/>
    </source>
</evidence>
<evidence type="ECO:0000256" key="7">
    <source>
        <dbReference type="ARBA" id="ARBA00022741"/>
    </source>
</evidence>
<keyword evidence="7" id="KW-0547">Nucleotide-binding</keyword>
<evidence type="ECO:0000256" key="3">
    <source>
        <dbReference type="ARBA" id="ARBA00005215"/>
    </source>
</evidence>
<dbReference type="Pfam" id="PF00162">
    <property type="entry name" value="PGK"/>
    <property type="match status" value="1"/>
</dbReference>
<dbReference type="AlphaFoldDB" id="A0AAV7FFA8"/>
<protein>
    <recommendedName>
        <fullName evidence="5">phosphoglycerate kinase</fullName>
        <ecNumber evidence="5">2.7.2.3</ecNumber>
    </recommendedName>
</protein>
<evidence type="ECO:0000256" key="8">
    <source>
        <dbReference type="ARBA" id="ARBA00022777"/>
    </source>
</evidence>
<dbReference type="GO" id="GO:0005524">
    <property type="term" value="F:ATP binding"/>
    <property type="evidence" value="ECO:0007669"/>
    <property type="project" value="UniProtKB-KW"/>
</dbReference>
<dbReference type="PANTHER" id="PTHR11406:SF23">
    <property type="entry name" value="PHOSPHOGLYCERATE KINASE 1, CHLOROPLASTIC-RELATED"/>
    <property type="match status" value="1"/>
</dbReference>
<comment type="catalytic activity">
    <reaction evidence="1">
        <text>(2R)-3-phosphoglycerate + ATP = (2R)-3-phospho-glyceroyl phosphate + ADP</text>
        <dbReference type="Rhea" id="RHEA:14801"/>
        <dbReference type="ChEBI" id="CHEBI:30616"/>
        <dbReference type="ChEBI" id="CHEBI:57604"/>
        <dbReference type="ChEBI" id="CHEBI:58272"/>
        <dbReference type="ChEBI" id="CHEBI:456216"/>
        <dbReference type="EC" id="2.7.2.3"/>
    </reaction>
</comment>
<reference evidence="11 12" key="1">
    <citation type="submission" date="2021-07" db="EMBL/GenBank/DDBJ databases">
        <title>The Aristolochia fimbriata genome: insights into angiosperm evolution, floral development and chemical biosynthesis.</title>
        <authorList>
            <person name="Jiao Y."/>
        </authorList>
    </citation>
    <scope>NUCLEOTIDE SEQUENCE [LARGE SCALE GENOMIC DNA]</scope>
    <source>
        <strain evidence="11">IBCAS-2021</strain>
        <tissue evidence="11">Leaf</tissue>
    </source>
</reference>
<dbReference type="InterPro" id="IPR001576">
    <property type="entry name" value="Phosphoglycerate_kinase"/>
</dbReference>
<evidence type="ECO:0000256" key="9">
    <source>
        <dbReference type="ARBA" id="ARBA00022840"/>
    </source>
</evidence>
<dbReference type="GO" id="GO:0005829">
    <property type="term" value="C:cytosol"/>
    <property type="evidence" value="ECO:0007669"/>
    <property type="project" value="TreeGrafter"/>
</dbReference>
<gene>
    <name evidence="11" type="ORF">H6P81_004408</name>
</gene>
<comment type="caution">
    <text evidence="11">The sequence shown here is derived from an EMBL/GenBank/DDBJ whole genome shotgun (WGS) entry which is preliminary data.</text>
</comment>
<evidence type="ECO:0000256" key="4">
    <source>
        <dbReference type="ARBA" id="ARBA00008982"/>
    </source>
</evidence>
<sequence>MLLHSLLLTCNGVNFGLEGVPQGCNPKIQLEACCIMHALSKFCLWFLLLLLALQGCPKGVTQKFSLKPLVPRLSELLDITVQKADDCIGEEVEKLVASLPEAGVLLLENVRFYKEEEKNDPEFAKKILLPMH</sequence>